<evidence type="ECO:0000256" key="1">
    <source>
        <dbReference type="ARBA" id="ARBA00005953"/>
    </source>
</evidence>
<dbReference type="PANTHER" id="PTHR31793:SF27">
    <property type="entry name" value="NOVEL THIOESTERASE SUPERFAMILY DOMAIN AND SAPOSIN A-TYPE DOMAIN CONTAINING PROTEIN (0610012H03RIK)"/>
    <property type="match status" value="1"/>
</dbReference>
<gene>
    <name evidence="3" type="ORF">GGR39_002078</name>
</gene>
<dbReference type="InterPro" id="IPR029069">
    <property type="entry name" value="HotDog_dom_sf"/>
</dbReference>
<dbReference type="InterPro" id="IPR050563">
    <property type="entry name" value="4-hydroxybenzoyl-CoA_TE"/>
</dbReference>
<dbReference type="EC" id="3.1.2.-" evidence="3"/>
<evidence type="ECO:0000256" key="2">
    <source>
        <dbReference type="ARBA" id="ARBA00022801"/>
    </source>
</evidence>
<dbReference type="EMBL" id="JACIDY010000004">
    <property type="protein sequence ID" value="MBB3940421.1"/>
    <property type="molecule type" value="Genomic_DNA"/>
</dbReference>
<dbReference type="RefSeq" id="WP_183617031.1">
    <property type="nucleotide sequence ID" value="NZ_JACIDY010000004.1"/>
</dbReference>
<proteinExistence type="inferred from homology"/>
<evidence type="ECO:0000313" key="3">
    <source>
        <dbReference type="EMBL" id="MBB3940421.1"/>
    </source>
</evidence>
<name>A0A7W6C6J1_9SPHN</name>
<protein>
    <submittedName>
        <fullName evidence="3">Acyl-CoA thioester hydrolase</fullName>
        <ecNumber evidence="3">3.1.2.-</ecNumber>
    </submittedName>
</protein>
<dbReference type="Gene3D" id="3.10.129.10">
    <property type="entry name" value="Hotdog Thioesterase"/>
    <property type="match status" value="1"/>
</dbReference>
<comment type="similarity">
    <text evidence="1">Belongs to the 4-hydroxybenzoyl-CoA thioesterase family.</text>
</comment>
<dbReference type="CDD" id="cd00586">
    <property type="entry name" value="4HBT"/>
    <property type="match status" value="1"/>
</dbReference>
<reference evidence="3 4" key="1">
    <citation type="submission" date="2020-08" db="EMBL/GenBank/DDBJ databases">
        <title>Genomic Encyclopedia of Type Strains, Phase IV (KMG-IV): sequencing the most valuable type-strain genomes for metagenomic binning, comparative biology and taxonomic classification.</title>
        <authorList>
            <person name="Goeker M."/>
        </authorList>
    </citation>
    <scope>NUCLEOTIDE SEQUENCE [LARGE SCALE GENOMIC DNA]</scope>
    <source>
        <strain evidence="3 4">DSM 27568</strain>
    </source>
</reference>
<organism evidence="3 4">
    <name type="scientific">Novosphingobium fluoreni</name>
    <dbReference type="NCBI Taxonomy" id="1391222"/>
    <lineage>
        <taxon>Bacteria</taxon>
        <taxon>Pseudomonadati</taxon>
        <taxon>Pseudomonadota</taxon>
        <taxon>Alphaproteobacteria</taxon>
        <taxon>Sphingomonadales</taxon>
        <taxon>Sphingomonadaceae</taxon>
        <taxon>Novosphingobium</taxon>
    </lineage>
</organism>
<evidence type="ECO:0000313" key="4">
    <source>
        <dbReference type="Proteomes" id="UP000561459"/>
    </source>
</evidence>
<accession>A0A7W6C6J1</accession>
<comment type="caution">
    <text evidence="3">The sequence shown here is derived from an EMBL/GenBank/DDBJ whole genome shotgun (WGS) entry which is preliminary data.</text>
</comment>
<dbReference type="Proteomes" id="UP000561459">
    <property type="component" value="Unassembled WGS sequence"/>
</dbReference>
<keyword evidence="4" id="KW-1185">Reference proteome</keyword>
<dbReference type="SUPFAM" id="SSF54637">
    <property type="entry name" value="Thioesterase/thiol ester dehydrase-isomerase"/>
    <property type="match status" value="1"/>
</dbReference>
<keyword evidence="2 3" id="KW-0378">Hydrolase</keyword>
<dbReference type="PANTHER" id="PTHR31793">
    <property type="entry name" value="4-HYDROXYBENZOYL-COA THIOESTERASE FAMILY MEMBER"/>
    <property type="match status" value="1"/>
</dbReference>
<sequence length="143" mass="15997">MTDRPTREDYRWQLDIPTRWMDCDAYGHVNNAIYYAMMDQVVTVYILQAGVIAMGTSPSIGLCVSSACEFHRSIDFPQIVDARLRAGRVGGKSVRYEIGLFTPDEDAPAATGHFVHVYVDRQTRRPVELTAEQRAALSSIAIS</sequence>
<dbReference type="GO" id="GO:0047617">
    <property type="term" value="F:fatty acyl-CoA hydrolase activity"/>
    <property type="evidence" value="ECO:0007669"/>
    <property type="project" value="TreeGrafter"/>
</dbReference>
<dbReference type="AlphaFoldDB" id="A0A7W6C6J1"/>
<dbReference type="Pfam" id="PF13279">
    <property type="entry name" value="4HBT_2"/>
    <property type="match status" value="1"/>
</dbReference>